<sequence length="307" mass="32808">MKLQRLALVLAGVGLLASTATTTASATSTASAARGSAAAATENCGSSVVWPTKANVVDTVDIGAHKPPRLVYPPYVYSKFFATRFMDRWYLAWNAAGTQYYAFGLFLLGSNLYRQTTVLSGRSPAQSTAVRVGTGWASFTSIATSNYPLKGSRPAYLYGLNSNGNLYRYAPNGTGYKSAGSFAGFKGFKTMTMISEEMTYDTLLMTTKAGALYTIHIPTTTKAKPVVRLIRKSGWAAYESLVVNKCGVNGATIITAVDHDTDTGYQYGFSKFNGTATATMSYGKIPATFNGTNHAALTGFQFLLLAE</sequence>
<gene>
    <name evidence="2" type="ORF">EV645_4847</name>
</gene>
<keyword evidence="1" id="KW-0732">Signal</keyword>
<dbReference type="Proteomes" id="UP000292027">
    <property type="component" value="Unassembled WGS sequence"/>
</dbReference>
<evidence type="ECO:0008006" key="4">
    <source>
        <dbReference type="Google" id="ProtNLM"/>
    </source>
</evidence>
<keyword evidence="3" id="KW-1185">Reference proteome</keyword>
<evidence type="ECO:0000313" key="3">
    <source>
        <dbReference type="Proteomes" id="UP000292027"/>
    </source>
</evidence>
<dbReference type="RefSeq" id="WP_130446185.1">
    <property type="nucleotide sequence ID" value="NZ_SHKR01000013.1"/>
</dbReference>
<comment type="caution">
    <text evidence="2">The sequence shown here is derived from an EMBL/GenBank/DDBJ whole genome shotgun (WGS) entry which is preliminary data.</text>
</comment>
<feature type="signal peptide" evidence="1">
    <location>
        <begin position="1"/>
        <end position="26"/>
    </location>
</feature>
<dbReference type="EMBL" id="SHKR01000013">
    <property type="protein sequence ID" value="RZU13987.1"/>
    <property type="molecule type" value="Genomic_DNA"/>
</dbReference>
<evidence type="ECO:0000313" key="2">
    <source>
        <dbReference type="EMBL" id="RZU13987.1"/>
    </source>
</evidence>
<feature type="chain" id="PRO_5020738902" description="Tachylectin" evidence="1">
    <location>
        <begin position="27"/>
        <end position="307"/>
    </location>
</feature>
<proteinExistence type="predicted"/>
<dbReference type="AlphaFoldDB" id="A0A4Q7WUA2"/>
<dbReference type="OrthoDB" id="5178952at2"/>
<protein>
    <recommendedName>
        <fullName evidence="4">Tachylectin</fullName>
    </recommendedName>
</protein>
<reference evidence="2 3" key="1">
    <citation type="journal article" date="2015" name="Stand. Genomic Sci.">
        <title>Genomic Encyclopedia of Bacterial and Archaeal Type Strains, Phase III: the genomes of soil and plant-associated and newly described type strains.</title>
        <authorList>
            <person name="Whitman W.B."/>
            <person name="Woyke T."/>
            <person name="Klenk H.P."/>
            <person name="Zhou Y."/>
            <person name="Lilburn T.G."/>
            <person name="Beck B.J."/>
            <person name="De Vos P."/>
            <person name="Vandamme P."/>
            <person name="Eisen J.A."/>
            <person name="Garrity G."/>
            <person name="Hugenholtz P."/>
            <person name="Kyrpides N.C."/>
        </authorList>
    </citation>
    <scope>NUCLEOTIDE SEQUENCE [LARGE SCALE GENOMIC DNA]</scope>
    <source>
        <strain evidence="2 3">VKM Ac-2540</strain>
    </source>
</reference>
<name>A0A4Q7WUA2_9ACTN</name>
<dbReference type="Gene3D" id="2.115.10.10">
    <property type="entry name" value="Tachylectin 2"/>
    <property type="match status" value="1"/>
</dbReference>
<evidence type="ECO:0000256" key="1">
    <source>
        <dbReference type="SAM" id="SignalP"/>
    </source>
</evidence>
<accession>A0A4Q7WUA2</accession>
<organism evidence="2 3">
    <name type="scientific">Kribbella rubisoli</name>
    <dbReference type="NCBI Taxonomy" id="3075929"/>
    <lineage>
        <taxon>Bacteria</taxon>
        <taxon>Bacillati</taxon>
        <taxon>Actinomycetota</taxon>
        <taxon>Actinomycetes</taxon>
        <taxon>Propionibacteriales</taxon>
        <taxon>Kribbellaceae</taxon>
        <taxon>Kribbella</taxon>
    </lineage>
</organism>